<proteinExistence type="inferred from homology"/>
<evidence type="ECO:0000256" key="1">
    <source>
        <dbReference type="ARBA" id="ARBA00007274"/>
    </source>
</evidence>
<dbReference type="Gene3D" id="3.40.50.20">
    <property type="match status" value="1"/>
</dbReference>
<keyword evidence="11" id="KW-1185">Reference proteome</keyword>
<dbReference type="InterPro" id="IPR041561">
    <property type="entry name" value="PglD_N"/>
</dbReference>
<reference evidence="9 10" key="1">
    <citation type="submission" date="2016-12" db="EMBL/GenBank/DDBJ databases">
        <title>Analysis of the Molecular Diversity Among Cronobacter Species Isolated from Filth Flies Using a Pan Genomic DNA Microarray.</title>
        <authorList>
            <person name="Pava-Ripoll M."/>
            <person name="Tall B."/>
            <person name="Farber J."/>
            <person name="Fanning S."/>
            <person name="Lehner A."/>
            <person name="Stephan R."/>
            <person name="Pagotto F."/>
            <person name="Iverson C."/>
            <person name="Ziobro G."/>
            <person name="Miller A."/>
            <person name="Pearson R."/>
            <person name="Yan Q."/>
            <person name="Kim M."/>
            <person name="Jeong S."/>
            <person name="Park J."/>
            <person name="Jun S."/>
            <person name="Choi H."/>
            <person name="Chung T."/>
            <person name="Yoo Y."/>
            <person name="Park E."/>
            <person name="Hwang S."/>
            <person name="Lee B."/>
            <person name="Sathyamoorthy V."/>
            <person name="Carter L."/>
            <person name="Mammel M."/>
            <person name="Jackson S."/>
            <person name="Kothary M."/>
            <person name="Patel I."/>
            <person name="Grim C."/>
            <person name="Gopinath G."/>
            <person name="Gangiredla J."/>
            <person name="Chase H."/>
        </authorList>
    </citation>
    <scope>NUCLEOTIDE SEQUENCE [LARGE SCALE GENOMIC DNA]</scope>
    <source>
        <strain evidence="9 10">MOD1-Md1s</strain>
    </source>
</reference>
<dbReference type="InterPro" id="IPR011004">
    <property type="entry name" value="Trimer_LpxA-like_sf"/>
</dbReference>
<evidence type="ECO:0000259" key="7">
    <source>
        <dbReference type="Pfam" id="PF17836"/>
    </source>
</evidence>
<dbReference type="AlphaFoldDB" id="A0A2T7AXT2"/>
<dbReference type="NCBIfam" id="TIGR03570">
    <property type="entry name" value="NeuD_NnaD"/>
    <property type="match status" value="1"/>
</dbReference>
<dbReference type="CDD" id="cd03360">
    <property type="entry name" value="LbH_AT_putative"/>
    <property type="match status" value="1"/>
</dbReference>
<feature type="domain" description="PglD N-terminal" evidence="7">
    <location>
        <begin position="2"/>
        <end position="78"/>
    </location>
</feature>
<dbReference type="OrthoDB" id="9794407at2"/>
<keyword evidence="2 9" id="KW-0808">Transferase</keyword>
<dbReference type="EMBL" id="WAGD01000045">
    <property type="protein sequence ID" value="KAB0875846.1"/>
    <property type="molecule type" value="Genomic_DNA"/>
</dbReference>
<evidence type="ECO:0000313" key="9">
    <source>
        <dbReference type="EMBL" id="PUX17317.1"/>
    </source>
</evidence>
<keyword evidence="3" id="KW-0677">Repeat</keyword>
<dbReference type="PROSITE" id="PS00101">
    <property type="entry name" value="HEXAPEP_TRANSFERASES"/>
    <property type="match status" value="1"/>
</dbReference>
<reference evidence="8 11" key="2">
    <citation type="submission" date="2019-08" db="EMBL/GenBank/DDBJ databases">
        <title>Prevalence, distribution, and phylogeny of type two toxin-antitoxin genes possessed by Cronobacter species where C. sakazakii homologs follow sequence type lineages.</title>
        <authorList>
            <person name="Finkelstein S."/>
            <person name="Negrete F."/>
            <person name="Jang H."/>
            <person name="Gopinath G.R."/>
            <person name="Tall B.D."/>
        </authorList>
    </citation>
    <scope>NUCLEOTIDE SEQUENCE [LARGE SCALE GENOMIC DNA]</scope>
    <source>
        <strain evidence="8 11">MOD1_GK1257</strain>
    </source>
</reference>
<protein>
    <submittedName>
        <fullName evidence="9">Sugar O-acyltransferase</fullName>
    </submittedName>
</protein>
<evidence type="ECO:0000313" key="8">
    <source>
        <dbReference type="EMBL" id="KAB0875846.1"/>
    </source>
</evidence>
<keyword evidence="4 9" id="KW-0012">Acyltransferase</keyword>
<name>A0A2T7AXT2_9ENTR</name>
<dbReference type="Pfam" id="PF17836">
    <property type="entry name" value="PglD_N"/>
    <property type="match status" value="1"/>
</dbReference>
<evidence type="ECO:0000256" key="5">
    <source>
        <dbReference type="PIRSR" id="PIRSR620019-1"/>
    </source>
</evidence>
<dbReference type="PANTHER" id="PTHR43300">
    <property type="entry name" value="ACETYLTRANSFERASE"/>
    <property type="match status" value="1"/>
</dbReference>
<feature type="site" description="Increases basicity of active site His" evidence="5">
    <location>
        <position position="133"/>
    </location>
</feature>
<dbReference type="GO" id="GO:0016747">
    <property type="term" value="F:acyltransferase activity, transferring groups other than amino-acyl groups"/>
    <property type="evidence" value="ECO:0007669"/>
    <property type="project" value="UniProtKB-ARBA"/>
</dbReference>
<evidence type="ECO:0000313" key="10">
    <source>
        <dbReference type="Proteomes" id="UP000244378"/>
    </source>
</evidence>
<evidence type="ECO:0000256" key="4">
    <source>
        <dbReference type="ARBA" id="ARBA00023315"/>
    </source>
</evidence>
<organism evidence="9 10">
    <name type="scientific">Cronobacter muytjensii</name>
    <dbReference type="NCBI Taxonomy" id="413501"/>
    <lineage>
        <taxon>Bacteria</taxon>
        <taxon>Pseudomonadati</taxon>
        <taxon>Pseudomonadota</taxon>
        <taxon>Gammaproteobacteria</taxon>
        <taxon>Enterobacterales</taxon>
        <taxon>Enterobacteriaceae</taxon>
        <taxon>Cronobacter</taxon>
    </lineage>
</organism>
<dbReference type="RefSeq" id="WP_075192457.1">
    <property type="nucleotide sequence ID" value="NZ_JADKNN010000001.1"/>
</dbReference>
<dbReference type="PANTHER" id="PTHR43300:SF7">
    <property type="entry name" value="UDP-N-ACETYLBACILLOSAMINE N-ACETYLTRANSFERASE"/>
    <property type="match status" value="1"/>
</dbReference>
<dbReference type="Proteomes" id="UP000244378">
    <property type="component" value="Unassembled WGS sequence"/>
</dbReference>
<dbReference type="Pfam" id="PF14602">
    <property type="entry name" value="Hexapep_2"/>
    <property type="match status" value="1"/>
</dbReference>
<evidence type="ECO:0000256" key="3">
    <source>
        <dbReference type="ARBA" id="ARBA00022737"/>
    </source>
</evidence>
<comment type="similarity">
    <text evidence="1">Belongs to the transferase hexapeptide repeat family.</text>
</comment>
<dbReference type="Gene3D" id="2.160.10.10">
    <property type="entry name" value="Hexapeptide repeat proteins"/>
    <property type="match status" value="2"/>
</dbReference>
<gene>
    <name evidence="9" type="ORF">AUN14_04010</name>
    <name evidence="8" type="ORF">FZI19_14650</name>
</gene>
<dbReference type="InterPro" id="IPR018357">
    <property type="entry name" value="Hexapep_transf_CS"/>
</dbReference>
<dbReference type="InterPro" id="IPR001451">
    <property type="entry name" value="Hexapep"/>
</dbReference>
<dbReference type="Proteomes" id="UP000469927">
    <property type="component" value="Unassembled WGS sequence"/>
</dbReference>
<comment type="caution">
    <text evidence="9">The sequence shown here is derived from an EMBL/GenBank/DDBJ whole genome shotgun (WGS) entry which is preliminary data.</text>
</comment>
<dbReference type="EMBL" id="MSAE01000004">
    <property type="protein sequence ID" value="PUX17317.1"/>
    <property type="molecule type" value="Genomic_DNA"/>
</dbReference>
<sequence length="212" mass="22378">MKLGIYGAGGLGREVLTLARAMNQCTSRWSEIFFIDDVTDAREVYGAAVLRFEERPADCEVAIAIGEPALRQRLAQKLAGVAPLATLIHPNVDVPEQSVIHPGAIIFEGVFISCGVAIGENALILPRAYISHDCAIGAHSVVAGLVALGGYVKIGERAFLGMNSCVKEQIHIGNDAIVGMGAAVINDVADTTIVAGTPAKIMRQNIEGKVFK</sequence>
<feature type="active site" description="Proton acceptor" evidence="5">
    <location>
        <position position="132"/>
    </location>
</feature>
<evidence type="ECO:0000313" key="11">
    <source>
        <dbReference type="Proteomes" id="UP000469927"/>
    </source>
</evidence>
<accession>A0A2T7AXT2</accession>
<dbReference type="SUPFAM" id="SSF51161">
    <property type="entry name" value="Trimeric LpxA-like enzymes"/>
    <property type="match status" value="1"/>
</dbReference>
<feature type="binding site" evidence="6">
    <location>
        <position position="66"/>
    </location>
    <ligand>
        <name>substrate</name>
    </ligand>
</feature>
<dbReference type="InterPro" id="IPR050179">
    <property type="entry name" value="Trans_hexapeptide_repeat"/>
</dbReference>
<evidence type="ECO:0000256" key="2">
    <source>
        <dbReference type="ARBA" id="ARBA00022679"/>
    </source>
</evidence>
<dbReference type="InterPro" id="IPR020019">
    <property type="entry name" value="AcTrfase_PglD-like"/>
</dbReference>
<evidence type="ECO:0000256" key="6">
    <source>
        <dbReference type="PIRSR" id="PIRSR620019-2"/>
    </source>
</evidence>